<dbReference type="Pfam" id="PF11699">
    <property type="entry name" value="CENP-C_C"/>
    <property type="match status" value="1"/>
</dbReference>
<feature type="compositionally biased region" description="Polar residues" evidence="5">
    <location>
        <begin position="157"/>
        <end position="166"/>
    </location>
</feature>
<evidence type="ECO:0000256" key="4">
    <source>
        <dbReference type="ARBA" id="ARBA00023242"/>
    </source>
</evidence>
<dbReference type="GO" id="GO:0051315">
    <property type="term" value="P:attachment of mitotic spindle microtubules to kinetochore"/>
    <property type="evidence" value="ECO:0007669"/>
    <property type="project" value="TreeGrafter"/>
</dbReference>
<keyword evidence="4" id="KW-0539">Nucleus</keyword>
<dbReference type="SUPFAM" id="SSF51182">
    <property type="entry name" value="RmlC-like cupins"/>
    <property type="match status" value="1"/>
</dbReference>
<dbReference type="PANTHER" id="PTHR16684">
    <property type="entry name" value="CENTROMERE PROTEIN C"/>
    <property type="match status" value="1"/>
</dbReference>
<proteinExistence type="inferred from homology"/>
<dbReference type="GO" id="GO:0019237">
    <property type="term" value="F:centromeric DNA binding"/>
    <property type="evidence" value="ECO:0007669"/>
    <property type="project" value="InterPro"/>
</dbReference>
<feature type="compositionally biased region" description="Basic and acidic residues" evidence="5">
    <location>
        <begin position="395"/>
        <end position="411"/>
    </location>
</feature>
<gene>
    <name evidence="8" type="ORF">M011DRAFT_301997</name>
</gene>
<keyword evidence="3" id="KW-0238">DNA-binding</keyword>
<dbReference type="GO" id="GO:0000776">
    <property type="term" value="C:kinetochore"/>
    <property type="evidence" value="ECO:0007669"/>
    <property type="project" value="InterPro"/>
</dbReference>
<comment type="subcellular location">
    <subcellularLocation>
        <location evidence="1">Nucleus</location>
    </subcellularLocation>
</comment>
<dbReference type="Gene3D" id="2.60.120.10">
    <property type="entry name" value="Jelly Rolls"/>
    <property type="match status" value="1"/>
</dbReference>
<sequence>MPGVRKQARDNQYYNVGEQGRKTGITLEDRGVRDEYGMEPVSGIFSSPQKPATPQQRSGTLTQSESMDIQDSTIPDLTPGHRLRNARTSLPPPRSRSPMKTSLGATPRRSLGPRPSRRSESPLVRQPSPVDEDDTHTQETSALSGAGARRDLYDLSPSPNRQNETVDPSDLLLGRAEDSFAGGVAEDTFAGAVDTAYNEEDETIPQEESRVEEEEESHVEAEEESRVEEEEESRMEEEPTKQPAKRGRKRKSNGIDESLADNDSPSVRPKRTRTVKPVASASAKSKSAEATPPQKRRGRPPRAARKSDTMDEGSSALQDASIVEPSEETPAQEQPKRRGRKPKAAAPEPVEAPVEAEQSAPAKKRPGRPARAQQQEEAPADDTRFKKPMLPSKAKSKEKATPTKASTDRLKIPHGKLFNNLGNPISAESLRAESVSSSKASRRFGRSLSVYREIAPDQLPETSRGRHRIAPAKFWENERVEYDKHGNLKRIMESDVIEEEKRHVRRGAKGRKRAKPENDEPTEDELEDWEKKGTLAGEVFEYDPATETALGLAETTLAWAGNGMSAAPLPNLEFKFIRLGTTDGPTSYMSWGCLDFEKDEFKRRKNSRRMHMVFHVTKGAVTVHVHENEFVVHKGGVFTVPRGTYWFCFLMVGRVDLQAKCGAVVSLRTQSENHGNG</sequence>
<feature type="region of interest" description="Disordered" evidence="5">
    <location>
        <begin position="1"/>
        <end position="423"/>
    </location>
</feature>
<evidence type="ECO:0000256" key="3">
    <source>
        <dbReference type="ARBA" id="ARBA00023125"/>
    </source>
</evidence>
<evidence type="ECO:0000259" key="7">
    <source>
        <dbReference type="Pfam" id="PF15624"/>
    </source>
</evidence>
<feature type="compositionally biased region" description="Acidic residues" evidence="5">
    <location>
        <begin position="197"/>
        <end position="235"/>
    </location>
</feature>
<feature type="compositionally biased region" description="Basic residues" evidence="5">
    <location>
        <begin position="503"/>
        <end position="514"/>
    </location>
</feature>
<dbReference type="Pfam" id="PF15624">
    <property type="entry name" value="Mif2_N"/>
    <property type="match status" value="1"/>
</dbReference>
<accession>A0A6A6UWS6</accession>
<feature type="compositionally biased region" description="Basic and acidic residues" evidence="5">
    <location>
        <begin position="27"/>
        <end position="36"/>
    </location>
</feature>
<dbReference type="EMBL" id="MU006619">
    <property type="protein sequence ID" value="KAF2741936.1"/>
    <property type="molecule type" value="Genomic_DNA"/>
</dbReference>
<feature type="compositionally biased region" description="Polar residues" evidence="5">
    <location>
        <begin position="44"/>
        <end position="75"/>
    </location>
</feature>
<evidence type="ECO:0000259" key="6">
    <source>
        <dbReference type="Pfam" id="PF11699"/>
    </source>
</evidence>
<feature type="compositionally biased region" description="Basic residues" evidence="5">
    <location>
        <begin position="243"/>
        <end position="252"/>
    </location>
</feature>
<dbReference type="PANTHER" id="PTHR16684:SF11">
    <property type="entry name" value="CENTROMERE PROTEIN C"/>
    <property type="match status" value="1"/>
</dbReference>
<dbReference type="GO" id="GO:0051382">
    <property type="term" value="P:kinetochore assembly"/>
    <property type="evidence" value="ECO:0007669"/>
    <property type="project" value="InterPro"/>
</dbReference>
<feature type="domain" description="Mif2/CENP-C cupin" evidence="6">
    <location>
        <begin position="587"/>
        <end position="645"/>
    </location>
</feature>
<feature type="compositionally biased region" description="Low complexity" evidence="5">
    <location>
        <begin position="344"/>
        <end position="361"/>
    </location>
</feature>
<evidence type="ECO:0008006" key="10">
    <source>
        <dbReference type="Google" id="ProtNLM"/>
    </source>
</evidence>
<protein>
    <recommendedName>
        <fullName evidence="10">Mif2/CENP-C cupin domain-containing protein</fullName>
    </recommendedName>
</protein>
<dbReference type="InterPro" id="IPR028386">
    <property type="entry name" value="CENP-C/Mif2/cnp3"/>
</dbReference>
<dbReference type="InterPro" id="IPR014710">
    <property type="entry name" value="RmlC-like_jellyroll"/>
</dbReference>
<keyword evidence="9" id="KW-1185">Reference proteome</keyword>
<evidence type="ECO:0000313" key="8">
    <source>
        <dbReference type="EMBL" id="KAF2741936.1"/>
    </source>
</evidence>
<evidence type="ECO:0000256" key="5">
    <source>
        <dbReference type="SAM" id="MobiDB-lite"/>
    </source>
</evidence>
<name>A0A6A6UWS6_9PLEO</name>
<evidence type="ECO:0000256" key="1">
    <source>
        <dbReference type="ARBA" id="ARBA00004123"/>
    </source>
</evidence>
<evidence type="ECO:0000256" key="2">
    <source>
        <dbReference type="ARBA" id="ARBA00010291"/>
    </source>
</evidence>
<organism evidence="8 9">
    <name type="scientific">Sporormia fimetaria CBS 119925</name>
    <dbReference type="NCBI Taxonomy" id="1340428"/>
    <lineage>
        <taxon>Eukaryota</taxon>
        <taxon>Fungi</taxon>
        <taxon>Dikarya</taxon>
        <taxon>Ascomycota</taxon>
        <taxon>Pezizomycotina</taxon>
        <taxon>Dothideomycetes</taxon>
        <taxon>Pleosporomycetidae</taxon>
        <taxon>Pleosporales</taxon>
        <taxon>Sporormiaceae</taxon>
        <taxon>Sporormia</taxon>
    </lineage>
</organism>
<reference evidence="8" key="1">
    <citation type="journal article" date="2020" name="Stud. Mycol.">
        <title>101 Dothideomycetes genomes: a test case for predicting lifestyles and emergence of pathogens.</title>
        <authorList>
            <person name="Haridas S."/>
            <person name="Albert R."/>
            <person name="Binder M."/>
            <person name="Bloem J."/>
            <person name="Labutti K."/>
            <person name="Salamov A."/>
            <person name="Andreopoulos B."/>
            <person name="Baker S."/>
            <person name="Barry K."/>
            <person name="Bills G."/>
            <person name="Bluhm B."/>
            <person name="Cannon C."/>
            <person name="Castanera R."/>
            <person name="Culley D."/>
            <person name="Daum C."/>
            <person name="Ezra D."/>
            <person name="Gonzalez J."/>
            <person name="Henrissat B."/>
            <person name="Kuo A."/>
            <person name="Liang C."/>
            <person name="Lipzen A."/>
            <person name="Lutzoni F."/>
            <person name="Magnuson J."/>
            <person name="Mondo S."/>
            <person name="Nolan M."/>
            <person name="Ohm R."/>
            <person name="Pangilinan J."/>
            <person name="Park H.-J."/>
            <person name="Ramirez L."/>
            <person name="Alfaro M."/>
            <person name="Sun H."/>
            <person name="Tritt A."/>
            <person name="Yoshinaga Y."/>
            <person name="Zwiers L.-H."/>
            <person name="Turgeon B."/>
            <person name="Goodwin S."/>
            <person name="Spatafora J."/>
            <person name="Crous P."/>
            <person name="Grigoriev I."/>
        </authorList>
    </citation>
    <scope>NUCLEOTIDE SEQUENCE</scope>
    <source>
        <strain evidence="8">CBS 119925</strain>
    </source>
</reference>
<dbReference type="InterPro" id="IPR025974">
    <property type="entry name" value="Mif2/CENP-C_cupin"/>
</dbReference>
<feature type="compositionally biased region" description="Basic residues" evidence="5">
    <location>
        <begin position="294"/>
        <end position="304"/>
    </location>
</feature>
<dbReference type="GO" id="GO:0005634">
    <property type="term" value="C:nucleus"/>
    <property type="evidence" value="ECO:0007669"/>
    <property type="project" value="UniProtKB-SubCell"/>
</dbReference>
<dbReference type="Proteomes" id="UP000799440">
    <property type="component" value="Unassembled WGS sequence"/>
</dbReference>
<comment type="similarity">
    <text evidence="2">Belongs to the CENP-C/MIF2 family.</text>
</comment>
<dbReference type="InterPro" id="IPR011051">
    <property type="entry name" value="RmlC_Cupin_sf"/>
</dbReference>
<feature type="domain" description="Mif2 N-terminal" evidence="7">
    <location>
        <begin position="13"/>
        <end position="122"/>
    </location>
</feature>
<dbReference type="OrthoDB" id="1939643at2759"/>
<feature type="region of interest" description="Disordered" evidence="5">
    <location>
        <begin position="500"/>
        <end position="527"/>
    </location>
</feature>
<dbReference type="GO" id="GO:0051455">
    <property type="term" value="P:spindle attachment to meiosis I kinetochore"/>
    <property type="evidence" value="ECO:0007669"/>
    <property type="project" value="TreeGrafter"/>
</dbReference>
<dbReference type="AlphaFoldDB" id="A0A6A6UWS6"/>
<dbReference type="InterPro" id="IPR028929">
    <property type="entry name" value="Mif2_N"/>
</dbReference>
<evidence type="ECO:0000313" key="9">
    <source>
        <dbReference type="Proteomes" id="UP000799440"/>
    </source>
</evidence>